<dbReference type="GO" id="GO:0016887">
    <property type="term" value="F:ATP hydrolysis activity"/>
    <property type="evidence" value="ECO:0007669"/>
    <property type="project" value="InterPro"/>
</dbReference>
<dbReference type="SUPFAM" id="SSF52540">
    <property type="entry name" value="P-loop containing nucleoside triphosphate hydrolases"/>
    <property type="match status" value="1"/>
</dbReference>
<feature type="domain" description="ABC transporter" evidence="5">
    <location>
        <begin position="4"/>
        <end position="224"/>
    </location>
</feature>
<keyword evidence="1" id="KW-0813">Transport</keyword>
<keyword evidence="2" id="KW-0547">Nucleotide-binding</keyword>
<dbReference type="GO" id="GO:0022857">
    <property type="term" value="F:transmembrane transporter activity"/>
    <property type="evidence" value="ECO:0007669"/>
    <property type="project" value="UniProtKB-ARBA"/>
</dbReference>
<evidence type="ECO:0000256" key="3">
    <source>
        <dbReference type="ARBA" id="ARBA00022840"/>
    </source>
</evidence>
<reference evidence="6 7" key="1">
    <citation type="journal article" date="2011" name="Front. Microbiol.">
        <title>Genomic signatures of strain selection and enhancement in Bacillus atrophaeus var. globigii, a historical biowarfare simulant.</title>
        <authorList>
            <person name="Gibbons H.S."/>
            <person name="Broomall S.M."/>
            <person name="McNew L.A."/>
            <person name="Daligault H."/>
            <person name="Chapman C."/>
            <person name="Bruce D."/>
            <person name="Karavis M."/>
            <person name="Krepps M."/>
            <person name="McGregor P.A."/>
            <person name="Hong C."/>
            <person name="Park K.H."/>
            <person name="Akmal A."/>
            <person name="Feldman A."/>
            <person name="Lin J.S."/>
            <person name="Chang W.E."/>
            <person name="Higgs B.W."/>
            <person name="Demirev P."/>
            <person name="Lindquist J."/>
            <person name="Liem A."/>
            <person name="Fochler E."/>
            <person name="Read T.D."/>
            <person name="Tapia R."/>
            <person name="Johnson S."/>
            <person name="Bishop-Lilly K.A."/>
            <person name="Detter C."/>
            <person name="Han C."/>
            <person name="Sozhamannan S."/>
            <person name="Rosenzweig C.N."/>
            <person name="Skowronski E.W."/>
        </authorList>
    </citation>
    <scope>NUCLEOTIDE SEQUENCE [LARGE SCALE GENOMIC DNA]</scope>
    <source>
        <strain evidence="6 7">AIT1</strain>
    </source>
</reference>
<dbReference type="Pfam" id="PF00005">
    <property type="entry name" value="ABC_tran"/>
    <property type="match status" value="1"/>
</dbReference>
<dbReference type="InterPro" id="IPR017871">
    <property type="entry name" value="ABC_transporter-like_CS"/>
</dbReference>
<dbReference type="OrthoDB" id="9801477at2"/>
<evidence type="ECO:0000256" key="2">
    <source>
        <dbReference type="ARBA" id="ARBA00022741"/>
    </source>
</evidence>
<dbReference type="EMBL" id="PIPQ01000011">
    <property type="protein sequence ID" value="RUO37853.1"/>
    <property type="molecule type" value="Genomic_DNA"/>
</dbReference>
<dbReference type="SMART" id="SM00382">
    <property type="entry name" value="AAA"/>
    <property type="match status" value="1"/>
</dbReference>
<keyword evidence="3 6" id="KW-0067">ATP-binding</keyword>
<dbReference type="InterPro" id="IPR015854">
    <property type="entry name" value="ABC_transpr_LolD-like"/>
</dbReference>
<dbReference type="GO" id="GO:0005886">
    <property type="term" value="C:plasma membrane"/>
    <property type="evidence" value="ECO:0007669"/>
    <property type="project" value="TreeGrafter"/>
</dbReference>
<dbReference type="PROSITE" id="PS50893">
    <property type="entry name" value="ABC_TRANSPORTER_2"/>
    <property type="match status" value="1"/>
</dbReference>
<evidence type="ECO:0000256" key="4">
    <source>
        <dbReference type="ARBA" id="ARBA00038388"/>
    </source>
</evidence>
<proteinExistence type="inferred from homology"/>
<dbReference type="InterPro" id="IPR027417">
    <property type="entry name" value="P-loop_NTPase"/>
</dbReference>
<dbReference type="GO" id="GO:0005524">
    <property type="term" value="F:ATP binding"/>
    <property type="evidence" value="ECO:0007669"/>
    <property type="project" value="UniProtKB-KW"/>
</dbReference>
<accession>A0A432WVR1</accession>
<organism evidence="6 7">
    <name type="scientific">Aliidiomarina taiwanensis</name>
    <dbReference type="NCBI Taxonomy" id="946228"/>
    <lineage>
        <taxon>Bacteria</taxon>
        <taxon>Pseudomonadati</taxon>
        <taxon>Pseudomonadota</taxon>
        <taxon>Gammaproteobacteria</taxon>
        <taxon>Alteromonadales</taxon>
        <taxon>Idiomarinaceae</taxon>
        <taxon>Aliidiomarina</taxon>
    </lineage>
</organism>
<dbReference type="InterPro" id="IPR003593">
    <property type="entry name" value="AAA+_ATPase"/>
</dbReference>
<dbReference type="PANTHER" id="PTHR24220:SF86">
    <property type="entry name" value="ABC TRANSPORTER ABCH.1"/>
    <property type="match status" value="1"/>
</dbReference>
<comment type="caution">
    <text evidence="6">The sequence shown here is derived from an EMBL/GenBank/DDBJ whole genome shotgun (WGS) entry which is preliminary data.</text>
</comment>
<dbReference type="PROSITE" id="PS00211">
    <property type="entry name" value="ABC_TRANSPORTER_1"/>
    <property type="match status" value="1"/>
</dbReference>
<protein>
    <submittedName>
        <fullName evidence="6">ABC transporter ATP-binding protein</fullName>
    </submittedName>
</protein>
<evidence type="ECO:0000256" key="1">
    <source>
        <dbReference type="ARBA" id="ARBA00022448"/>
    </source>
</evidence>
<dbReference type="InterPro" id="IPR017911">
    <property type="entry name" value="MacB-like_ATP-bd"/>
</dbReference>
<dbReference type="Gene3D" id="3.40.50.300">
    <property type="entry name" value="P-loop containing nucleotide triphosphate hydrolases"/>
    <property type="match status" value="1"/>
</dbReference>
<sequence length="224" mass="24528">MIIAQLKNISKEYKQANENHPVLQEINVAINEGEFVAICGPSGHGKSTLLSILALLEPATSGEYLLAGTPVASLHRDQLAVLRGRHVGIVFQSFNLIGDMTVQENVQLPLKFASHIKSEEHEALVRHAINSVGLAGKENFYPDMLSGGQQQRVAIARAIVHKPDILFADEPTGNLDSTTGEDVMKLLEALHKQGMTLCLVTHDETIAEKAQRRLLIHDGHLKEI</sequence>
<dbReference type="InterPro" id="IPR003439">
    <property type="entry name" value="ABC_transporter-like_ATP-bd"/>
</dbReference>
<comment type="similarity">
    <text evidence="4">Belongs to the ABC transporter superfamily. Macrolide exporter (TC 3.A.1.122) family.</text>
</comment>
<dbReference type="RefSeq" id="WP_126758176.1">
    <property type="nucleotide sequence ID" value="NZ_PIPQ01000011.1"/>
</dbReference>
<dbReference type="PANTHER" id="PTHR24220">
    <property type="entry name" value="IMPORT ATP-BINDING PROTEIN"/>
    <property type="match status" value="1"/>
</dbReference>
<dbReference type="CDD" id="cd03255">
    <property type="entry name" value="ABC_MJ0796_LolCDE_FtsE"/>
    <property type="match status" value="1"/>
</dbReference>
<dbReference type="GO" id="GO:1902495">
    <property type="term" value="C:transmembrane transporter complex"/>
    <property type="evidence" value="ECO:0007669"/>
    <property type="project" value="UniProtKB-ARBA"/>
</dbReference>
<evidence type="ECO:0000313" key="6">
    <source>
        <dbReference type="EMBL" id="RUO37853.1"/>
    </source>
</evidence>
<evidence type="ECO:0000313" key="7">
    <source>
        <dbReference type="Proteomes" id="UP000286976"/>
    </source>
</evidence>
<keyword evidence="7" id="KW-1185">Reference proteome</keyword>
<gene>
    <name evidence="6" type="ORF">CWE15_11240</name>
</gene>
<name>A0A432WVR1_9GAMM</name>
<dbReference type="Proteomes" id="UP000286976">
    <property type="component" value="Unassembled WGS sequence"/>
</dbReference>
<dbReference type="AlphaFoldDB" id="A0A432WVR1"/>
<dbReference type="FunFam" id="3.40.50.300:FF:000032">
    <property type="entry name" value="Export ABC transporter ATP-binding protein"/>
    <property type="match status" value="1"/>
</dbReference>
<evidence type="ECO:0000259" key="5">
    <source>
        <dbReference type="PROSITE" id="PS50893"/>
    </source>
</evidence>